<dbReference type="HOGENOM" id="CLU_1883872_0_0_10"/>
<keyword evidence="2" id="KW-1185">Reference proteome</keyword>
<proteinExistence type="predicted"/>
<comment type="caution">
    <text evidence="1">The sequence shown here is derived from an EMBL/GenBank/DDBJ whole genome shotgun (WGS) entry which is preliminary data.</text>
</comment>
<dbReference type="EMBL" id="AGEK01000051">
    <property type="protein sequence ID" value="EHO65058.1"/>
    <property type="molecule type" value="Genomic_DNA"/>
</dbReference>
<accession>H1HQW3</accession>
<dbReference type="Proteomes" id="UP000003167">
    <property type="component" value="Unassembled WGS sequence"/>
</dbReference>
<dbReference type="AlphaFoldDB" id="H1HQW3"/>
<gene>
    <name evidence="1" type="ORF">HMPREF9944_02557</name>
</gene>
<sequence>MYKGTRRKKITKRQQRVNVAISKIRYTRVRDKEIQTVVPLGLLDKMLLSCSNVFFVHPPRRTNKIFTFFIFRRGGRWFLFHCIFRVTLAGYTREGSPKSAVDSTIVPTLGVILSWKTVFPLYVTSMGREKSTSLM</sequence>
<name>H1HQW3_9BACT</name>
<evidence type="ECO:0000313" key="2">
    <source>
        <dbReference type="Proteomes" id="UP000003167"/>
    </source>
</evidence>
<evidence type="ECO:0000313" key="1">
    <source>
        <dbReference type="EMBL" id="EHO65058.1"/>
    </source>
</evidence>
<reference evidence="1 2" key="1">
    <citation type="submission" date="2011-12" db="EMBL/GenBank/DDBJ databases">
        <title>The Genome Sequence of Prevotella maculosa OT 289.</title>
        <authorList>
            <consortium name="The Broad Institute Genome Sequencing Platform"/>
            <person name="Earl A."/>
            <person name="Ward D."/>
            <person name="Feldgarden M."/>
            <person name="Gevers D."/>
            <person name="Izard J."/>
            <person name="Blanton J.M."/>
            <person name="Mathney J."/>
            <person name="Tanner A.C."/>
            <person name="Dewhirst F.E."/>
            <person name="Young S.K."/>
            <person name="Zeng Q."/>
            <person name="Gargeya S."/>
            <person name="Fitzgerald M."/>
            <person name="Haas B."/>
            <person name="Abouelleil A."/>
            <person name="Alvarado L."/>
            <person name="Arachchi H.M."/>
            <person name="Berlin A."/>
            <person name="Chapman S.B."/>
            <person name="Gearin G."/>
            <person name="Goldberg J."/>
            <person name="Griggs A."/>
            <person name="Gujja S."/>
            <person name="Hansen M."/>
            <person name="Heiman D."/>
            <person name="Howarth C."/>
            <person name="Larimer J."/>
            <person name="Lui A."/>
            <person name="MacDonald P.J.P."/>
            <person name="McCowen C."/>
            <person name="Montmayeur A."/>
            <person name="Murphy C."/>
            <person name="Neiman D."/>
            <person name="Pearson M."/>
            <person name="Priest M."/>
            <person name="Roberts A."/>
            <person name="Saif S."/>
            <person name="Shea T."/>
            <person name="Sisk P."/>
            <person name="Stolte C."/>
            <person name="Sykes S."/>
            <person name="Wortman J."/>
            <person name="Nusbaum C."/>
            <person name="Birren B."/>
        </authorList>
    </citation>
    <scope>NUCLEOTIDE SEQUENCE [LARGE SCALE GENOMIC DNA]</scope>
    <source>
        <strain evidence="1 2">OT 289</strain>
    </source>
</reference>
<protein>
    <submittedName>
        <fullName evidence="1">Uncharacterized protein</fullName>
    </submittedName>
</protein>
<organism evidence="1 2">
    <name type="scientific">Segatella maculosa OT 289</name>
    <dbReference type="NCBI Taxonomy" id="999422"/>
    <lineage>
        <taxon>Bacteria</taxon>
        <taxon>Pseudomonadati</taxon>
        <taxon>Bacteroidota</taxon>
        <taxon>Bacteroidia</taxon>
        <taxon>Bacteroidales</taxon>
        <taxon>Prevotellaceae</taxon>
        <taxon>Segatella</taxon>
    </lineage>
</organism>